<comment type="caution">
    <text evidence="2">The sequence shown here is derived from an EMBL/GenBank/DDBJ whole genome shotgun (WGS) entry which is preliminary data.</text>
</comment>
<organism evidence="2 3">
    <name type="scientific">Molorchus minor</name>
    <dbReference type="NCBI Taxonomy" id="1323400"/>
    <lineage>
        <taxon>Eukaryota</taxon>
        <taxon>Metazoa</taxon>
        <taxon>Ecdysozoa</taxon>
        <taxon>Arthropoda</taxon>
        <taxon>Hexapoda</taxon>
        <taxon>Insecta</taxon>
        <taxon>Pterygota</taxon>
        <taxon>Neoptera</taxon>
        <taxon>Endopterygota</taxon>
        <taxon>Coleoptera</taxon>
        <taxon>Polyphaga</taxon>
        <taxon>Cucujiformia</taxon>
        <taxon>Chrysomeloidea</taxon>
        <taxon>Cerambycidae</taxon>
        <taxon>Lamiinae</taxon>
        <taxon>Monochamini</taxon>
        <taxon>Molorchus</taxon>
    </lineage>
</organism>
<keyword evidence="3" id="KW-1185">Reference proteome</keyword>
<evidence type="ECO:0000256" key="1">
    <source>
        <dbReference type="SAM" id="MobiDB-lite"/>
    </source>
</evidence>
<feature type="region of interest" description="Disordered" evidence="1">
    <location>
        <begin position="117"/>
        <end position="151"/>
    </location>
</feature>
<dbReference type="EMBL" id="JAPWTJ010000628">
    <property type="protein sequence ID" value="KAJ8976790.1"/>
    <property type="molecule type" value="Genomic_DNA"/>
</dbReference>
<accession>A0ABQ9JGX0</accession>
<name>A0ABQ9JGX0_9CUCU</name>
<reference evidence="2" key="1">
    <citation type="journal article" date="2023" name="Insect Mol. Biol.">
        <title>Genome sequencing provides insights into the evolution of gene families encoding plant cell wall-degrading enzymes in longhorned beetles.</title>
        <authorList>
            <person name="Shin N.R."/>
            <person name="Okamura Y."/>
            <person name="Kirsch R."/>
            <person name="Pauchet Y."/>
        </authorList>
    </citation>
    <scope>NUCLEOTIDE SEQUENCE</scope>
    <source>
        <strain evidence="2">MMC_N1</strain>
    </source>
</reference>
<evidence type="ECO:0000313" key="2">
    <source>
        <dbReference type="EMBL" id="KAJ8976790.1"/>
    </source>
</evidence>
<proteinExistence type="predicted"/>
<protein>
    <submittedName>
        <fullName evidence="2">Uncharacterized protein</fullName>
    </submittedName>
</protein>
<feature type="compositionally biased region" description="Basic residues" evidence="1">
    <location>
        <begin position="59"/>
        <end position="72"/>
    </location>
</feature>
<gene>
    <name evidence="2" type="ORF">NQ317_014133</name>
</gene>
<evidence type="ECO:0000313" key="3">
    <source>
        <dbReference type="Proteomes" id="UP001162164"/>
    </source>
</evidence>
<sequence length="217" mass="24366">MTYELNRRESQSRGKRNSQDASGTRPFGQPLCIGPQLLNENGLDALPLTPKSPSPTPSKGKHSPVVKKGPKTKKNKHEVFYECCEHIPDVGDLLCRIFDMSLAPHSPRRQKLNLRMKSLSLDSPESTEHVRRGKHPMVNPASDPHSNQSSSSRIQFGKLSTIRSNFSIFLPGLFRVTSHEVISKQYQIVLNTDWSARQSAACWISFQVIDSPNVIQH</sequence>
<feature type="compositionally biased region" description="Basic and acidic residues" evidence="1">
    <location>
        <begin position="1"/>
        <end position="12"/>
    </location>
</feature>
<dbReference type="Proteomes" id="UP001162164">
    <property type="component" value="Unassembled WGS sequence"/>
</dbReference>
<feature type="region of interest" description="Disordered" evidence="1">
    <location>
        <begin position="1"/>
        <end position="72"/>
    </location>
</feature>